<reference evidence="1" key="1">
    <citation type="journal article" date="2012" name="PLoS ONE">
        <title>Gene sets for utilization of primary and secondary nutrition supplies in the distal gut of endangered iberian lynx.</title>
        <authorList>
            <person name="Alcaide M."/>
            <person name="Messina E."/>
            <person name="Richter M."/>
            <person name="Bargiela R."/>
            <person name="Peplies J."/>
            <person name="Huws S.A."/>
            <person name="Newbold C.J."/>
            <person name="Golyshin P.N."/>
            <person name="Simon M.A."/>
            <person name="Lopez G."/>
            <person name="Yakimov M.M."/>
            <person name="Ferrer M."/>
        </authorList>
    </citation>
    <scope>NUCLEOTIDE SEQUENCE</scope>
</reference>
<protein>
    <submittedName>
        <fullName evidence="1">Uncharacterized protein</fullName>
    </submittedName>
</protein>
<organism evidence="1">
    <name type="scientific">gut metagenome</name>
    <dbReference type="NCBI Taxonomy" id="749906"/>
    <lineage>
        <taxon>unclassified sequences</taxon>
        <taxon>metagenomes</taxon>
        <taxon>organismal metagenomes</taxon>
    </lineage>
</organism>
<name>J9GL37_9ZZZZ</name>
<sequence>MIRMGKAVSIGWIAMEMDMMTVKMVFGQKKSFDN</sequence>
<gene>
    <name evidence="1" type="ORF">EVA_03357</name>
</gene>
<accession>J9GL37</accession>
<dbReference type="EMBL" id="AMCI01000596">
    <property type="protein sequence ID" value="EJX08547.1"/>
    <property type="molecule type" value="Genomic_DNA"/>
</dbReference>
<proteinExistence type="predicted"/>
<dbReference type="AlphaFoldDB" id="J9GL37"/>
<evidence type="ECO:0000313" key="1">
    <source>
        <dbReference type="EMBL" id="EJX08547.1"/>
    </source>
</evidence>
<comment type="caution">
    <text evidence="1">The sequence shown here is derived from an EMBL/GenBank/DDBJ whole genome shotgun (WGS) entry which is preliminary data.</text>
</comment>